<sequence length="80" mass="8298">MVVDGAGVTVIDRCGTQTRAWAMLSGFVETKHLFVVLNRSGSCLLILANCGTADPDALRARHAAPVGRPAPAGPALEVRA</sequence>
<reference evidence="1 2" key="1">
    <citation type="submission" date="2019-09" db="EMBL/GenBank/DDBJ databases">
        <title>Genome Sequences of Streptomyces kaniharaensis ATCC 21070.</title>
        <authorList>
            <person name="Zhu W."/>
            <person name="De Crecy-Lagard V."/>
            <person name="Richards N.G."/>
        </authorList>
    </citation>
    <scope>NUCLEOTIDE SEQUENCE [LARGE SCALE GENOMIC DNA]</scope>
    <source>
        <strain evidence="1 2">SF-557</strain>
    </source>
</reference>
<comment type="caution">
    <text evidence="1">The sequence shown here is derived from an EMBL/GenBank/DDBJ whole genome shotgun (WGS) entry which is preliminary data.</text>
</comment>
<gene>
    <name evidence="1" type="ORF">F7Q99_29995</name>
</gene>
<protein>
    <submittedName>
        <fullName evidence="1">Uncharacterized protein</fullName>
    </submittedName>
</protein>
<dbReference type="Proteomes" id="UP000450000">
    <property type="component" value="Unassembled WGS sequence"/>
</dbReference>
<dbReference type="OrthoDB" id="4327547at2"/>
<evidence type="ECO:0000313" key="2">
    <source>
        <dbReference type="Proteomes" id="UP000450000"/>
    </source>
</evidence>
<name>A0A6N7KXW0_9ACTN</name>
<organism evidence="1 2">
    <name type="scientific">Streptomyces kaniharaensis</name>
    <dbReference type="NCBI Taxonomy" id="212423"/>
    <lineage>
        <taxon>Bacteria</taxon>
        <taxon>Bacillati</taxon>
        <taxon>Actinomycetota</taxon>
        <taxon>Actinomycetes</taxon>
        <taxon>Kitasatosporales</taxon>
        <taxon>Streptomycetaceae</taxon>
        <taxon>Streptomyces</taxon>
    </lineage>
</organism>
<dbReference type="AlphaFoldDB" id="A0A6N7KXW0"/>
<proteinExistence type="predicted"/>
<evidence type="ECO:0000313" key="1">
    <source>
        <dbReference type="EMBL" id="MQS16331.1"/>
    </source>
</evidence>
<accession>A0A6N7KXW0</accession>
<keyword evidence="2" id="KW-1185">Reference proteome</keyword>
<dbReference type="RefSeq" id="WP_153467056.1">
    <property type="nucleotide sequence ID" value="NZ_WBOF01000002.1"/>
</dbReference>
<dbReference type="EMBL" id="WBOF01000002">
    <property type="protein sequence ID" value="MQS16331.1"/>
    <property type="molecule type" value="Genomic_DNA"/>
</dbReference>